<organism evidence="2 3">
    <name type="scientific">Streptomyces filipinensis</name>
    <dbReference type="NCBI Taxonomy" id="66887"/>
    <lineage>
        <taxon>Bacteria</taxon>
        <taxon>Bacillati</taxon>
        <taxon>Actinomycetota</taxon>
        <taxon>Actinomycetes</taxon>
        <taxon>Kitasatosporales</taxon>
        <taxon>Streptomycetaceae</taxon>
        <taxon>Streptomyces</taxon>
    </lineage>
</organism>
<proteinExistence type="predicted"/>
<dbReference type="SUPFAM" id="SSF53335">
    <property type="entry name" value="S-adenosyl-L-methionine-dependent methyltransferases"/>
    <property type="match status" value="1"/>
</dbReference>
<dbReference type="RefSeq" id="WP_191876695.1">
    <property type="nucleotide sequence ID" value="NZ_BMTD01000016.1"/>
</dbReference>
<sequence length="260" mass="28702">MTMDAEFYSRVAERFGGYFSDARSTDVFADGRPDAVFDELATALGTPQARLLDVGCADGRSLLRISRPYGVVTGIDLSPSMLECAARYRAEAGLPHVTFELRDAAHTGLPDGYADVITSRRGPLIAGEFERVLRPGGVVMYMGIGEQDARELKETFGRGQNFDSWNGRPLADEVALELSDAGFVVTRNQAFLFEEFYHSPDDLNTFLHQVPIVDNYDSAADKEAFDRYVAAVSVDQGVRLSRHWFIVQAQKPTAVEPSHP</sequence>
<evidence type="ECO:0000313" key="3">
    <source>
        <dbReference type="Proteomes" id="UP000618795"/>
    </source>
</evidence>
<dbReference type="CDD" id="cd02440">
    <property type="entry name" value="AdoMet_MTases"/>
    <property type="match status" value="1"/>
</dbReference>
<evidence type="ECO:0000259" key="1">
    <source>
        <dbReference type="Pfam" id="PF13649"/>
    </source>
</evidence>
<dbReference type="InterPro" id="IPR041698">
    <property type="entry name" value="Methyltransf_25"/>
</dbReference>
<dbReference type="Proteomes" id="UP000618795">
    <property type="component" value="Unassembled WGS sequence"/>
</dbReference>
<dbReference type="AlphaFoldDB" id="A0A918MEJ2"/>
<feature type="domain" description="Methyltransferase" evidence="1">
    <location>
        <begin position="52"/>
        <end position="137"/>
    </location>
</feature>
<dbReference type="InterPro" id="IPR050508">
    <property type="entry name" value="Methyltransf_Superfamily"/>
</dbReference>
<comment type="caution">
    <text evidence="2">The sequence shown here is derived from an EMBL/GenBank/DDBJ whole genome shotgun (WGS) entry which is preliminary data.</text>
</comment>
<dbReference type="PANTHER" id="PTHR42912:SF80">
    <property type="entry name" value="METHYLTRANSFERASE DOMAIN-CONTAINING PROTEIN"/>
    <property type="match status" value="1"/>
</dbReference>
<evidence type="ECO:0000313" key="2">
    <source>
        <dbReference type="EMBL" id="GGV13905.1"/>
    </source>
</evidence>
<dbReference type="Gene3D" id="3.40.50.150">
    <property type="entry name" value="Vaccinia Virus protein VP39"/>
    <property type="match status" value="1"/>
</dbReference>
<accession>A0A918MEJ2</accession>
<name>A0A918MEJ2_9ACTN</name>
<dbReference type="PANTHER" id="PTHR42912">
    <property type="entry name" value="METHYLTRANSFERASE"/>
    <property type="match status" value="1"/>
</dbReference>
<keyword evidence="3" id="KW-1185">Reference proteome</keyword>
<dbReference type="InterPro" id="IPR029063">
    <property type="entry name" value="SAM-dependent_MTases_sf"/>
</dbReference>
<reference evidence="2" key="1">
    <citation type="journal article" date="2014" name="Int. J. Syst. Evol. Microbiol.">
        <title>Complete genome sequence of Corynebacterium casei LMG S-19264T (=DSM 44701T), isolated from a smear-ripened cheese.</title>
        <authorList>
            <consortium name="US DOE Joint Genome Institute (JGI-PGF)"/>
            <person name="Walter F."/>
            <person name="Albersmeier A."/>
            <person name="Kalinowski J."/>
            <person name="Ruckert C."/>
        </authorList>
    </citation>
    <scope>NUCLEOTIDE SEQUENCE</scope>
    <source>
        <strain evidence="2">JCM 4369</strain>
    </source>
</reference>
<gene>
    <name evidence="2" type="ORF">GCM10010260_61120</name>
</gene>
<dbReference type="GO" id="GO:0008168">
    <property type="term" value="F:methyltransferase activity"/>
    <property type="evidence" value="ECO:0007669"/>
    <property type="project" value="TreeGrafter"/>
</dbReference>
<dbReference type="EMBL" id="BMTD01000016">
    <property type="protein sequence ID" value="GGV13905.1"/>
    <property type="molecule type" value="Genomic_DNA"/>
</dbReference>
<dbReference type="Pfam" id="PF13649">
    <property type="entry name" value="Methyltransf_25"/>
    <property type="match status" value="1"/>
</dbReference>
<reference evidence="2" key="2">
    <citation type="submission" date="2020-09" db="EMBL/GenBank/DDBJ databases">
        <authorList>
            <person name="Sun Q."/>
            <person name="Ohkuma M."/>
        </authorList>
    </citation>
    <scope>NUCLEOTIDE SEQUENCE</scope>
    <source>
        <strain evidence="2">JCM 4369</strain>
    </source>
</reference>
<protein>
    <recommendedName>
        <fullName evidence="1">Methyltransferase domain-containing protein</fullName>
    </recommendedName>
</protein>